<dbReference type="AlphaFoldDB" id="A0A7K9UXN8"/>
<evidence type="ECO:0000313" key="2">
    <source>
        <dbReference type="EMBL" id="NXI65607.1"/>
    </source>
</evidence>
<reference evidence="2 3" key="1">
    <citation type="submission" date="2019-09" db="EMBL/GenBank/DDBJ databases">
        <title>Bird 10,000 Genomes (B10K) Project - Family phase.</title>
        <authorList>
            <person name="Zhang G."/>
        </authorList>
    </citation>
    <scope>NUCLEOTIDE SEQUENCE [LARGE SCALE GENOMIC DNA]</scope>
    <source>
        <strain evidence="2">B10K-DU-001-57</strain>
        <tissue evidence="2">Muscle</tissue>
    </source>
</reference>
<keyword evidence="3" id="KW-1185">Reference proteome</keyword>
<accession>A0A7K9UXN8</accession>
<feature type="non-terminal residue" evidence="2">
    <location>
        <position position="1"/>
    </location>
</feature>
<protein>
    <submittedName>
        <fullName evidence="2">MAJIN protein</fullName>
    </submittedName>
</protein>
<dbReference type="PANTHER" id="PTHR35824:SF1">
    <property type="entry name" value="MEMBRANE-ANCHORED JUNCTION PROTEIN"/>
    <property type="match status" value="1"/>
</dbReference>
<dbReference type="Proteomes" id="UP000567872">
    <property type="component" value="Unassembled WGS sequence"/>
</dbReference>
<dbReference type="EMBL" id="VXAA01002505">
    <property type="protein sequence ID" value="NXI65607.1"/>
    <property type="molecule type" value="Genomic_DNA"/>
</dbReference>
<evidence type="ECO:0000313" key="3">
    <source>
        <dbReference type="Proteomes" id="UP000567872"/>
    </source>
</evidence>
<evidence type="ECO:0000256" key="1">
    <source>
        <dbReference type="SAM" id="MobiDB-lite"/>
    </source>
</evidence>
<proteinExistence type="predicted"/>
<feature type="region of interest" description="Disordered" evidence="1">
    <location>
        <begin position="47"/>
        <end position="97"/>
    </location>
</feature>
<sequence length="97" mass="11405">MRFKHKNMHLVPYPYICTIYLELNSFQQSVSFGKEVNNDSYELVKRRNEMSESTEMEETVKRRRVESQGETSDPKSCINRPGAETVHHLNKAKHGFE</sequence>
<feature type="non-terminal residue" evidence="2">
    <location>
        <position position="97"/>
    </location>
</feature>
<dbReference type="GO" id="GO:0003677">
    <property type="term" value="F:DNA binding"/>
    <property type="evidence" value="ECO:0007669"/>
    <property type="project" value="InterPro"/>
</dbReference>
<dbReference type="OrthoDB" id="6162963at2759"/>
<dbReference type="GO" id="GO:0005637">
    <property type="term" value="C:nuclear inner membrane"/>
    <property type="evidence" value="ECO:0007669"/>
    <property type="project" value="TreeGrafter"/>
</dbReference>
<dbReference type="Pfam" id="PF15077">
    <property type="entry name" value="MAJIN"/>
    <property type="match status" value="1"/>
</dbReference>
<name>A0A7K9UXN8_ANSSE</name>
<gene>
    <name evidence="2" type="primary">Majin</name>
    <name evidence="2" type="ORF">ANSSEM_R04530</name>
</gene>
<comment type="caution">
    <text evidence="2">The sequence shown here is derived from an EMBL/GenBank/DDBJ whole genome shotgun (WGS) entry which is preliminary data.</text>
</comment>
<organism evidence="2 3">
    <name type="scientific">Anseranas semipalmata</name>
    <name type="common">Magpie goose</name>
    <name type="synonym">Anas semipalmata</name>
    <dbReference type="NCBI Taxonomy" id="8851"/>
    <lineage>
        <taxon>Eukaryota</taxon>
        <taxon>Metazoa</taxon>
        <taxon>Chordata</taxon>
        <taxon>Craniata</taxon>
        <taxon>Vertebrata</taxon>
        <taxon>Euteleostomi</taxon>
        <taxon>Archelosauria</taxon>
        <taxon>Archosauria</taxon>
        <taxon>Dinosauria</taxon>
        <taxon>Saurischia</taxon>
        <taxon>Theropoda</taxon>
        <taxon>Coelurosauria</taxon>
        <taxon>Aves</taxon>
        <taxon>Neognathae</taxon>
        <taxon>Galloanserae</taxon>
        <taxon>Anseriformes</taxon>
        <taxon>Anseranatidae</taxon>
        <taxon>Anseranas</taxon>
    </lineage>
</organism>
<dbReference type="InterPro" id="IPR027816">
    <property type="entry name" value="MAJIN"/>
</dbReference>
<dbReference type="PANTHER" id="PTHR35824">
    <property type="entry name" value="MEMBRANE-ANCHORED JUNCTION PROTEIN MAJIN"/>
    <property type="match status" value="1"/>
</dbReference>
<dbReference type="GO" id="GO:0007129">
    <property type="term" value="P:homologous chromosome pairing at meiosis"/>
    <property type="evidence" value="ECO:0007669"/>
    <property type="project" value="TreeGrafter"/>
</dbReference>
<feature type="compositionally biased region" description="Basic residues" evidence="1">
    <location>
        <begin position="88"/>
        <end position="97"/>
    </location>
</feature>
<dbReference type="GO" id="GO:0070197">
    <property type="term" value="P:meiotic attachment of telomere to nuclear envelope"/>
    <property type="evidence" value="ECO:0007669"/>
    <property type="project" value="TreeGrafter"/>
</dbReference>